<dbReference type="Proteomes" id="UP001278050">
    <property type="component" value="Unassembled WGS sequence"/>
</dbReference>
<dbReference type="OrthoDB" id="194359at2"/>
<evidence type="ECO:0000313" key="5">
    <source>
        <dbReference type="Proteomes" id="UP001278050"/>
    </source>
</evidence>
<name>A0A1G7HDV1_9GAMM</name>
<evidence type="ECO:0000313" key="4">
    <source>
        <dbReference type="Proteomes" id="UP000182413"/>
    </source>
</evidence>
<proteinExistence type="predicted"/>
<accession>A0A1G7HDV1</accession>
<sequence length="214" mass="23927">MKSQDVLLLVKLICLEQRERLQQRLESETAELLKQSDVPSHDQWQGWEDDAEQDPPVHHDSYSVRALQASLGISKSEIASALKRCQQTGLLRIDPSTQLPRVNSKALLGFIEHGLRYVFPVKPAEIVRGIPTSFSAPVLQGTLMSGGDLIHVWPDAYGNRKGQSITPLFRTVPGAVKKDPRLYEYLALIDAIRLGNAREANLANQMLREKVLQA</sequence>
<reference evidence="2 5" key="2">
    <citation type="submission" date="2023-11" db="EMBL/GenBank/DDBJ databases">
        <title>MicrobeMod: A computational toolkit for identifying prokaryotic methylation and restriction-modification with nanopore sequencing.</title>
        <authorList>
            <person name="Crits-Christoph A."/>
            <person name="Kang S.C."/>
            <person name="Lee H."/>
            <person name="Ostrov N."/>
        </authorList>
    </citation>
    <scope>NUCLEOTIDE SEQUENCE [LARGE SCALE GENOMIC DNA]</scope>
    <source>
        <strain evidence="2 5">ATCC BAA-571</strain>
    </source>
</reference>
<evidence type="ECO:0000256" key="1">
    <source>
        <dbReference type="SAM" id="MobiDB-lite"/>
    </source>
</evidence>
<dbReference type="AlphaFoldDB" id="A0A1G7HDV1"/>
<dbReference type="EMBL" id="FNAE01000005">
    <property type="protein sequence ID" value="SDE98493.1"/>
    <property type="molecule type" value="Genomic_DNA"/>
</dbReference>
<evidence type="ECO:0000313" key="2">
    <source>
        <dbReference type="EMBL" id="MDX5993775.1"/>
    </source>
</evidence>
<protein>
    <submittedName>
        <fullName evidence="3">Uncharacterized protein</fullName>
    </submittedName>
</protein>
<reference evidence="3 4" key="1">
    <citation type="submission" date="2016-10" db="EMBL/GenBank/DDBJ databases">
        <authorList>
            <person name="de Groot N.N."/>
        </authorList>
    </citation>
    <scope>NUCLEOTIDE SEQUENCE [LARGE SCALE GENOMIC DNA]</scope>
    <source>
        <strain evidence="3 4">JCM 10630</strain>
    </source>
</reference>
<evidence type="ECO:0000313" key="3">
    <source>
        <dbReference type="EMBL" id="SDE98493.1"/>
    </source>
</evidence>
<dbReference type="Proteomes" id="UP000182413">
    <property type="component" value="Unassembled WGS sequence"/>
</dbReference>
<keyword evidence="5" id="KW-1185">Reference proteome</keyword>
<gene>
    <name evidence="3" type="ORF">SAMN05216575_10561</name>
    <name evidence="2" type="ORF">SIM71_17025</name>
</gene>
<organism evidence="3 4">
    <name type="scientific">Ectopseudomonas alcaliphila</name>
    <dbReference type="NCBI Taxonomy" id="101564"/>
    <lineage>
        <taxon>Bacteria</taxon>
        <taxon>Pseudomonadati</taxon>
        <taxon>Pseudomonadota</taxon>
        <taxon>Gammaproteobacteria</taxon>
        <taxon>Pseudomonadales</taxon>
        <taxon>Pseudomonadaceae</taxon>
        <taxon>Ectopseudomonas</taxon>
    </lineage>
</organism>
<dbReference type="RefSeq" id="WP_074679678.1">
    <property type="nucleotide sequence ID" value="NZ_CBCSET010000007.1"/>
</dbReference>
<feature type="region of interest" description="Disordered" evidence="1">
    <location>
        <begin position="36"/>
        <end position="58"/>
    </location>
</feature>
<dbReference type="EMBL" id="JAWXXP010000001">
    <property type="protein sequence ID" value="MDX5993775.1"/>
    <property type="molecule type" value="Genomic_DNA"/>
</dbReference>